<gene>
    <name evidence="2" type="ORF">CVT26_011300</name>
</gene>
<feature type="signal peptide" evidence="1">
    <location>
        <begin position="1"/>
        <end position="17"/>
    </location>
</feature>
<dbReference type="EMBL" id="NHYE01004670">
    <property type="protein sequence ID" value="PPQ83005.1"/>
    <property type="molecule type" value="Genomic_DNA"/>
</dbReference>
<protein>
    <submittedName>
        <fullName evidence="2">Uncharacterized protein</fullName>
    </submittedName>
</protein>
<evidence type="ECO:0000313" key="2">
    <source>
        <dbReference type="EMBL" id="PPQ83005.1"/>
    </source>
</evidence>
<proteinExistence type="predicted"/>
<keyword evidence="1" id="KW-0732">Signal</keyword>
<keyword evidence="3" id="KW-1185">Reference proteome</keyword>
<dbReference type="AlphaFoldDB" id="A0A409WWX0"/>
<evidence type="ECO:0000256" key="1">
    <source>
        <dbReference type="SAM" id="SignalP"/>
    </source>
</evidence>
<reference evidence="2 3" key="1">
    <citation type="journal article" date="2018" name="Evol. Lett.">
        <title>Horizontal gene cluster transfer increased hallucinogenic mushroom diversity.</title>
        <authorList>
            <person name="Reynolds H.T."/>
            <person name="Vijayakumar V."/>
            <person name="Gluck-Thaler E."/>
            <person name="Korotkin H.B."/>
            <person name="Matheny P.B."/>
            <person name="Slot J.C."/>
        </authorList>
    </citation>
    <scope>NUCLEOTIDE SEQUENCE [LARGE SCALE GENOMIC DNA]</scope>
    <source>
        <strain evidence="2 3">SRW20</strain>
    </source>
</reference>
<dbReference type="InParanoid" id="A0A409WWX0"/>
<accession>A0A409WWX0</accession>
<sequence length="185" mass="20884">ELLRVRLVHLVLELAFASTVGPINDPSIYPVQPSGTYLRTVSPPPSELRLPGNTCNTFLPPCDFLLILYISNHILFHPSSVAIFFFYVCPSVLCSVQARSDLSSTVHGHFWYHAREPRVIGALCVKNTLRPETMNQDLSMAGRWRNTELPTQITPPPLDRGTRRGKLRDLRARLADDVILRRALE</sequence>
<comment type="caution">
    <text evidence="2">The sequence shown here is derived from an EMBL/GenBank/DDBJ whole genome shotgun (WGS) entry which is preliminary data.</text>
</comment>
<feature type="chain" id="PRO_5019458840" evidence="1">
    <location>
        <begin position="18"/>
        <end position="185"/>
    </location>
</feature>
<dbReference type="Proteomes" id="UP000284706">
    <property type="component" value="Unassembled WGS sequence"/>
</dbReference>
<evidence type="ECO:0000313" key="3">
    <source>
        <dbReference type="Proteomes" id="UP000284706"/>
    </source>
</evidence>
<feature type="non-terminal residue" evidence="2">
    <location>
        <position position="1"/>
    </location>
</feature>
<organism evidence="2 3">
    <name type="scientific">Gymnopilus dilepis</name>
    <dbReference type="NCBI Taxonomy" id="231916"/>
    <lineage>
        <taxon>Eukaryota</taxon>
        <taxon>Fungi</taxon>
        <taxon>Dikarya</taxon>
        <taxon>Basidiomycota</taxon>
        <taxon>Agaricomycotina</taxon>
        <taxon>Agaricomycetes</taxon>
        <taxon>Agaricomycetidae</taxon>
        <taxon>Agaricales</taxon>
        <taxon>Agaricineae</taxon>
        <taxon>Hymenogastraceae</taxon>
        <taxon>Gymnopilus</taxon>
    </lineage>
</organism>
<name>A0A409WWX0_9AGAR</name>